<keyword evidence="2" id="KW-1185">Reference proteome</keyword>
<sequence length="859" mass="95292">MLGATIRALMERNEAAVRQAEVEVDAAAPANLDRVERAVRVLCASVVRPAFIAELELWAAARTDSALREVLRCEEKRARRDLYRVVAEVFGEDVVADERYPMVASLTVQFLRGLAISNVLRGERRGTERLITDWAAVARAILAGSLPREPCWVCGKVVLAAVHTEEGAWCERCRQAHLAEPCSRCGRTAPVAIRDEGWPVCKACYQREHQRPLRRCVDCGEDKPAARLTDEGPLCERCDNRRAPKVLCPRCGKTRKVGIVSTGGCRACAQRAIPRQPCCNCGRTRLVVYRDADGEPWCDRCRRRAQAEPCSGCGARKVVCSRDHNGPWCKACWEVVRPGPPCDDCGQRPSMPMPGADGVARCVPCHLAAQVPCARCGTTARAERHWPEGPVCLSCVDAVRLTHARCHRCGELAGVFRREAAGPLCPDCAGVTFSYQCPTCGAMGRLLRGQCPSCTARRDLGEVFTQPDGQPAAWLAPLAELLENYDNPYSLCLYLRRPGGQLIRRLVTGELACTHQALDELRQTTAVQHLRGLLVLAELLEPREEELAQLTRDVQTLLERATTPHDKTILARYARWHLMPLVHQHAEQDACFTYYQREHLRRKLDGARLLLSYLGTRGTSLATLTQPVVDRWLIRNRPRQHHARSFLLWAATNGLAPAHVAIGTSRHTGDREIMSDTDRVLLAVTLETDDTLPLADRVAGCLVLQYGQSCWRLVNLTADDVLAHPDEPGILGLRLGRDSLWLRPRLSALLHRLVTNRRPLAGALRDRPTPYLFPGLRPDRPITSATLQTRLRKLGVPSVRTARNGAWLSLVGSVHWKMLADLLGVADTTASAWHRENGGDRASYVASRLRQGQRTAGPE</sequence>
<evidence type="ECO:0000313" key="2">
    <source>
        <dbReference type="Proteomes" id="UP000247892"/>
    </source>
</evidence>
<proteinExistence type="predicted"/>
<dbReference type="EMBL" id="MASU01000036">
    <property type="protein sequence ID" value="PXY16705.1"/>
    <property type="molecule type" value="Genomic_DNA"/>
</dbReference>
<evidence type="ECO:0000313" key="1">
    <source>
        <dbReference type="EMBL" id="PXY16705.1"/>
    </source>
</evidence>
<name>A0A318LBX8_9PSEU</name>
<dbReference type="Proteomes" id="UP000247892">
    <property type="component" value="Unassembled WGS sequence"/>
</dbReference>
<accession>A0A318LBX8</accession>
<gene>
    <name evidence="1" type="ORF">BA062_38575</name>
</gene>
<reference evidence="1 2" key="1">
    <citation type="submission" date="2016-07" db="EMBL/GenBank/DDBJ databases">
        <title>Draft genome sequence of Prauserella sp. YIM 121212, isolated from alkaline soil.</title>
        <authorList>
            <person name="Ruckert C."/>
            <person name="Albersmeier A."/>
            <person name="Jiang C.-L."/>
            <person name="Jiang Y."/>
            <person name="Kalinowski J."/>
            <person name="Schneider O."/>
            <person name="Winkler A."/>
            <person name="Zotchev S.B."/>
        </authorList>
    </citation>
    <scope>NUCLEOTIDE SEQUENCE [LARGE SCALE GENOMIC DNA]</scope>
    <source>
        <strain evidence="1 2">YIM 121212</strain>
    </source>
</reference>
<comment type="caution">
    <text evidence="1">The sequence shown here is derived from an EMBL/GenBank/DDBJ whole genome shotgun (WGS) entry which is preliminary data.</text>
</comment>
<dbReference type="AlphaFoldDB" id="A0A318LBX8"/>
<organism evidence="1 2">
    <name type="scientific">Prauserella flavalba</name>
    <dbReference type="NCBI Taxonomy" id="1477506"/>
    <lineage>
        <taxon>Bacteria</taxon>
        <taxon>Bacillati</taxon>
        <taxon>Actinomycetota</taxon>
        <taxon>Actinomycetes</taxon>
        <taxon>Pseudonocardiales</taxon>
        <taxon>Pseudonocardiaceae</taxon>
        <taxon>Prauserella</taxon>
    </lineage>
</organism>
<protein>
    <submittedName>
        <fullName evidence="1">Uncharacterized protein</fullName>
    </submittedName>
</protein>